<dbReference type="RefSeq" id="WP_079470273.1">
    <property type="nucleotide sequence ID" value="NZ_FUZZ01000002.1"/>
</dbReference>
<dbReference type="STRING" id="393003.SAMN05660461_2975"/>
<proteinExistence type="predicted"/>
<dbReference type="InterPro" id="IPR036291">
    <property type="entry name" value="NAD(P)-bd_dom_sf"/>
</dbReference>
<gene>
    <name evidence="1" type="ORF">SAMN05660461_2975</name>
</gene>
<dbReference type="SUPFAM" id="SSF51735">
    <property type="entry name" value="NAD(P)-binding Rossmann-fold domains"/>
    <property type="match status" value="1"/>
</dbReference>
<protein>
    <recommendedName>
        <fullName evidence="3">NAD dependent epimerase/dehydratase family protein</fullName>
    </recommendedName>
</protein>
<dbReference type="AlphaFoldDB" id="A0A1T5NXW3"/>
<evidence type="ECO:0000313" key="1">
    <source>
        <dbReference type="EMBL" id="SKD04948.1"/>
    </source>
</evidence>
<dbReference type="Gene3D" id="3.40.50.720">
    <property type="entry name" value="NAD(P)-binding Rossmann-like Domain"/>
    <property type="match status" value="1"/>
</dbReference>
<dbReference type="PANTHER" id="PTHR14097:SF8">
    <property type="entry name" value="NAD(P)-BINDING DOMAIN-CONTAINING PROTEIN"/>
    <property type="match status" value="1"/>
</dbReference>
<sequence>MEIRAIITGSTGMVGEGVLHECLQHPDVKEVLVINRRPCGVKHPKLKEIIHENFYDMLPVATKLHGYNACYFCLGVSSVGMKEDRYKRVTYDLTMEVAKTLAALNSDMTFCYVSGAGTDSSEKGRSMWARVKGKTENDLLKQPFKAAYMFRPGFMLPTDGLRYSQKYYKYMTWAYPFFRRVFPQWVSTLAEVGQAMINVTLYGYSKPVLEVKDIVTLAHHP</sequence>
<dbReference type="Proteomes" id="UP000190166">
    <property type="component" value="Unassembled WGS sequence"/>
</dbReference>
<evidence type="ECO:0008006" key="3">
    <source>
        <dbReference type="Google" id="ProtNLM"/>
    </source>
</evidence>
<organism evidence="1 2">
    <name type="scientific">Chitinophaga ginsengisegetis</name>
    <dbReference type="NCBI Taxonomy" id="393003"/>
    <lineage>
        <taxon>Bacteria</taxon>
        <taxon>Pseudomonadati</taxon>
        <taxon>Bacteroidota</taxon>
        <taxon>Chitinophagia</taxon>
        <taxon>Chitinophagales</taxon>
        <taxon>Chitinophagaceae</taxon>
        <taxon>Chitinophaga</taxon>
    </lineage>
</organism>
<reference evidence="1 2" key="1">
    <citation type="submission" date="2017-02" db="EMBL/GenBank/DDBJ databases">
        <authorList>
            <person name="Peterson S.W."/>
        </authorList>
    </citation>
    <scope>NUCLEOTIDE SEQUENCE [LARGE SCALE GENOMIC DNA]</scope>
    <source>
        <strain evidence="1 2">DSM 18108</strain>
    </source>
</reference>
<evidence type="ECO:0000313" key="2">
    <source>
        <dbReference type="Proteomes" id="UP000190166"/>
    </source>
</evidence>
<dbReference type="EMBL" id="FUZZ01000002">
    <property type="protein sequence ID" value="SKD04948.1"/>
    <property type="molecule type" value="Genomic_DNA"/>
</dbReference>
<accession>A0A1T5NXW3</accession>
<name>A0A1T5NXW3_9BACT</name>
<dbReference type="PANTHER" id="PTHR14097">
    <property type="entry name" value="OXIDOREDUCTASE HTATIP2"/>
    <property type="match status" value="1"/>
</dbReference>
<keyword evidence="2" id="KW-1185">Reference proteome</keyword>